<evidence type="ECO:0000259" key="2">
    <source>
        <dbReference type="Pfam" id="PF03537"/>
    </source>
</evidence>
<dbReference type="HOGENOM" id="CLU_067038_1_0_2"/>
<feature type="domain" description="Glycoside-hydrolase family GH114 TIM-barrel" evidence="2">
    <location>
        <begin position="75"/>
        <end position="277"/>
    </location>
</feature>
<dbReference type="Pfam" id="PF03537">
    <property type="entry name" value="Glyco_hydro_114"/>
    <property type="match status" value="1"/>
</dbReference>
<evidence type="ECO:0000313" key="3">
    <source>
        <dbReference type="EMBL" id="ACJ16152.1"/>
    </source>
</evidence>
<feature type="region of interest" description="Disordered" evidence="1">
    <location>
        <begin position="288"/>
        <end position="307"/>
    </location>
</feature>
<dbReference type="InterPro" id="IPR013785">
    <property type="entry name" value="Aldolase_TIM"/>
</dbReference>
<dbReference type="eggNOG" id="arCOG07957">
    <property type="taxonomic scope" value="Archaea"/>
</dbReference>
<evidence type="ECO:0000256" key="1">
    <source>
        <dbReference type="SAM" id="MobiDB-lite"/>
    </source>
</evidence>
<accession>B6YV74</accession>
<dbReference type="Proteomes" id="UP000002727">
    <property type="component" value="Chromosome"/>
</dbReference>
<dbReference type="Gene3D" id="3.20.20.70">
    <property type="entry name" value="Aldolase class I"/>
    <property type="match status" value="1"/>
</dbReference>
<evidence type="ECO:0000313" key="4">
    <source>
        <dbReference type="Proteomes" id="UP000002727"/>
    </source>
</evidence>
<proteinExistence type="predicted"/>
<organism evidence="3 4">
    <name type="scientific">Thermococcus onnurineus (strain NA1)</name>
    <dbReference type="NCBI Taxonomy" id="523850"/>
    <lineage>
        <taxon>Archaea</taxon>
        <taxon>Methanobacteriati</taxon>
        <taxon>Methanobacteriota</taxon>
        <taxon>Thermococci</taxon>
        <taxon>Thermococcales</taxon>
        <taxon>Thermococcaceae</taxon>
        <taxon>Thermococcus</taxon>
    </lineage>
</organism>
<dbReference type="AlphaFoldDB" id="B6YV74"/>
<dbReference type="PANTHER" id="PTHR35882:SF2">
    <property type="entry name" value="PELA"/>
    <property type="match status" value="1"/>
</dbReference>
<name>B6YV74_THEON</name>
<sequence length="330" mass="37416">MPGAVHTLEEGTGMKWARFFVLLALICFSIFTTRVSASFTVYYGQIGPSEYSELGSFDIIILSPTVNSTYVSKLSSNHTAVGYVSLATIGGWEPWAKNLPKGLLIGENQNWDEGVVDFSSPEWERIILEEAIPYILSQGFDGVFLDNLDYVDLYPDKKDAMVNLVRAIRERYPNITIIANRGFSIAKEIAPYVDYLLLEDFVTYYNFSSDRYEVFDESELQWEFDQIQKLKSLNVSILALSYADLTNESQVREFSALICMHAEEYNISEVYLADLSLQRIGFDPCGRQREGARTTWKGTPQETSSEENEEAVCGPVIFLPLIILGRFILR</sequence>
<dbReference type="PANTHER" id="PTHR35882">
    <property type="entry name" value="PELA"/>
    <property type="match status" value="1"/>
</dbReference>
<dbReference type="STRING" id="523850.TON_0665"/>
<dbReference type="InterPro" id="IPR004352">
    <property type="entry name" value="GH114_TIM-barrel"/>
</dbReference>
<dbReference type="InterPro" id="IPR017853">
    <property type="entry name" value="GH"/>
</dbReference>
<dbReference type="SUPFAM" id="SSF51445">
    <property type="entry name" value="(Trans)glycosidases"/>
    <property type="match status" value="1"/>
</dbReference>
<dbReference type="PATRIC" id="fig|523850.10.peg.668"/>
<keyword evidence="4" id="KW-1185">Reference proteome</keyword>
<dbReference type="EMBL" id="CP000855">
    <property type="protein sequence ID" value="ACJ16152.1"/>
    <property type="molecule type" value="Genomic_DNA"/>
</dbReference>
<gene>
    <name evidence="3" type="ordered locus">TON_0665</name>
</gene>
<protein>
    <submittedName>
        <fullName evidence="3">TM1410 hypothetical-related protein</fullName>
    </submittedName>
</protein>
<dbReference type="KEGG" id="ton:TON_0665"/>
<reference evidence="3 4" key="1">
    <citation type="journal article" date="2008" name="J. Bacteriol.">
        <title>The complete genome sequence of Thermococcus onnurineus NA1 reveals a mixed heterotrophic and carboxydotrophic metabolism.</title>
        <authorList>
            <person name="Lee H.S."/>
            <person name="Kang S.G."/>
            <person name="Bae S.S."/>
            <person name="Lim J.K."/>
            <person name="Cho Y."/>
            <person name="Kim Y.J."/>
            <person name="Jeon J.H."/>
            <person name="Cha S.S."/>
            <person name="Kwon K.K."/>
            <person name="Kim H.T."/>
            <person name="Park C.J."/>
            <person name="Lee H.W."/>
            <person name="Kim S.I."/>
            <person name="Chun J."/>
            <person name="Colwell R.R."/>
            <person name="Kim S.J."/>
            <person name="Lee J.H."/>
        </authorList>
    </citation>
    <scope>NUCLEOTIDE SEQUENCE [LARGE SCALE GENOMIC DNA]</scope>
    <source>
        <strain evidence="3 4">NA1</strain>
    </source>
</reference>